<feature type="transmembrane region" description="Helical" evidence="1">
    <location>
        <begin position="12"/>
        <end position="32"/>
    </location>
</feature>
<keyword evidence="1" id="KW-1133">Transmembrane helix</keyword>
<dbReference type="AlphaFoldDB" id="A0A916W5V2"/>
<accession>A0A916W5V2</accession>
<gene>
    <name evidence="2" type="ORF">GCM10008025_10380</name>
</gene>
<dbReference type="Proteomes" id="UP000613512">
    <property type="component" value="Unassembled WGS sequence"/>
</dbReference>
<sequence>MVGKNNERAFTFYTVLLMITLAIICIHIYGAIVKTFPREHHYDEISIQQLFHFIQHNVNQVNELSIKNNKVSMTTLTGDLVSIEKYGNVIRRQVNNQGHEILLRNIRDFQCQLLPHGFKIIISSSKGDTYEKEIVFLPE</sequence>
<keyword evidence="1" id="KW-0812">Transmembrane</keyword>
<evidence type="ECO:0000313" key="2">
    <source>
        <dbReference type="EMBL" id="GGA68325.1"/>
    </source>
</evidence>
<dbReference type="EMBL" id="BMEY01000004">
    <property type="protein sequence ID" value="GGA68325.1"/>
    <property type="molecule type" value="Genomic_DNA"/>
</dbReference>
<dbReference type="Pfam" id="PF15980">
    <property type="entry name" value="ComGF"/>
    <property type="match status" value="1"/>
</dbReference>
<proteinExistence type="predicted"/>
<dbReference type="InterPro" id="IPR016977">
    <property type="entry name" value="ComGF"/>
</dbReference>
<organism evidence="2 3">
    <name type="scientific">Ornithinibacillus halotolerans</name>
    <dbReference type="NCBI Taxonomy" id="1274357"/>
    <lineage>
        <taxon>Bacteria</taxon>
        <taxon>Bacillati</taxon>
        <taxon>Bacillota</taxon>
        <taxon>Bacilli</taxon>
        <taxon>Bacillales</taxon>
        <taxon>Bacillaceae</taxon>
        <taxon>Ornithinibacillus</taxon>
    </lineage>
</organism>
<comment type="caution">
    <text evidence="2">The sequence shown here is derived from an EMBL/GenBank/DDBJ whole genome shotgun (WGS) entry which is preliminary data.</text>
</comment>
<reference evidence="2" key="1">
    <citation type="journal article" date="2014" name="Int. J. Syst. Evol. Microbiol.">
        <title>Complete genome sequence of Corynebacterium casei LMG S-19264T (=DSM 44701T), isolated from a smear-ripened cheese.</title>
        <authorList>
            <consortium name="US DOE Joint Genome Institute (JGI-PGF)"/>
            <person name="Walter F."/>
            <person name="Albersmeier A."/>
            <person name="Kalinowski J."/>
            <person name="Ruckert C."/>
        </authorList>
    </citation>
    <scope>NUCLEOTIDE SEQUENCE</scope>
    <source>
        <strain evidence="2">CGMCC 1.12408</strain>
    </source>
</reference>
<dbReference type="RefSeq" id="WP_188383632.1">
    <property type="nucleotide sequence ID" value="NZ_BMEY01000004.1"/>
</dbReference>
<keyword evidence="3" id="KW-1185">Reference proteome</keyword>
<reference evidence="2" key="2">
    <citation type="submission" date="2020-09" db="EMBL/GenBank/DDBJ databases">
        <authorList>
            <person name="Sun Q."/>
            <person name="Zhou Y."/>
        </authorList>
    </citation>
    <scope>NUCLEOTIDE SEQUENCE</scope>
    <source>
        <strain evidence="2">CGMCC 1.12408</strain>
    </source>
</reference>
<evidence type="ECO:0000313" key="3">
    <source>
        <dbReference type="Proteomes" id="UP000613512"/>
    </source>
</evidence>
<keyword evidence="1" id="KW-0472">Membrane</keyword>
<evidence type="ECO:0000256" key="1">
    <source>
        <dbReference type="SAM" id="Phobius"/>
    </source>
</evidence>
<protein>
    <recommendedName>
        <fullName evidence="4">Competence protein ComGF</fullName>
    </recommendedName>
</protein>
<evidence type="ECO:0008006" key="4">
    <source>
        <dbReference type="Google" id="ProtNLM"/>
    </source>
</evidence>
<name>A0A916W5V2_9BACI</name>